<evidence type="ECO:0000256" key="3">
    <source>
        <dbReference type="PIRSR" id="PIRSR000390-1"/>
    </source>
</evidence>
<feature type="active site" description="Proton acceptor" evidence="3">
    <location>
        <position position="188"/>
    </location>
</feature>
<dbReference type="InterPro" id="IPR015424">
    <property type="entry name" value="PyrdxlP-dep_Trfase"/>
</dbReference>
<dbReference type="InterPro" id="IPR015422">
    <property type="entry name" value="PyrdxlP-dep_Trfase_small"/>
</dbReference>
<dbReference type="PANTHER" id="PTHR30244:SF36">
    <property type="entry name" value="3-OXO-GLUCOSE-6-PHOSPHATE:GLUTAMATE AMINOTRANSFERASE"/>
    <property type="match status" value="1"/>
</dbReference>
<comment type="caution">
    <text evidence="6">The sequence shown here is derived from an EMBL/GenBank/DDBJ whole genome shotgun (WGS) entry which is preliminary data.</text>
</comment>
<dbReference type="GO" id="GO:0000271">
    <property type="term" value="P:polysaccharide biosynthetic process"/>
    <property type="evidence" value="ECO:0007669"/>
    <property type="project" value="TreeGrafter"/>
</dbReference>
<dbReference type="Gene3D" id="3.90.1150.10">
    <property type="entry name" value="Aspartate Aminotransferase, domain 1"/>
    <property type="match status" value="1"/>
</dbReference>
<evidence type="ECO:0000313" key="6">
    <source>
        <dbReference type="EMBL" id="NLW34308.1"/>
    </source>
</evidence>
<gene>
    <name evidence="6" type="ORF">GXY80_02335</name>
</gene>
<reference evidence="6" key="2">
    <citation type="submission" date="2020-01" db="EMBL/GenBank/DDBJ databases">
        <authorList>
            <person name="Campanaro S."/>
        </authorList>
    </citation>
    <scope>NUCLEOTIDE SEQUENCE</scope>
    <source>
        <strain evidence="6">AS06rmzACSIP_7</strain>
    </source>
</reference>
<dbReference type="GO" id="GO:0008483">
    <property type="term" value="F:transaminase activity"/>
    <property type="evidence" value="ECO:0007669"/>
    <property type="project" value="UniProtKB-KW"/>
</dbReference>
<keyword evidence="1 4" id="KW-0663">Pyridoxal phosphate</keyword>
<sequence length="368" mass="41046">MIVKMFDLARDHREIKNKILDITEKVLTDGEFILGKEVRAFEEAFARYIGVKHAVGVGSGTDAIKIAGLASGLEKGDKVVTTPNTYIATAMSLSLHGIIPVLCDIETQTYNMDPDRLDEILKKEKGIKLCIPVHLYGHPCHMDEIVKICRNRGVGILEDACQAHGSLYKGKKVGGFGDASAFSFYPTKNLGCYGDAGMLLTDSDLVYENALMLRNHGQSARHAHTIEGYNSRLDELQAAILSYKLEHLDGWNAKRQVIAGWYGKGLAGTPVVLPKEEPWAYHVYHLFVLRTKERDKLMKYLADKGVTTLIHYPTPIHLQEAYRFLGYERGSFPQAETAAEEIVSLPMYPSLSEEEVGYVCDAIRTFYA</sequence>
<dbReference type="Gene3D" id="3.40.640.10">
    <property type="entry name" value="Type I PLP-dependent aspartate aminotransferase-like (Major domain)"/>
    <property type="match status" value="1"/>
</dbReference>
<dbReference type="Pfam" id="PF01041">
    <property type="entry name" value="DegT_DnrJ_EryC1"/>
    <property type="match status" value="1"/>
</dbReference>
<protein>
    <submittedName>
        <fullName evidence="6">DegT/DnrJ/EryC1/StrS family aminotransferase</fullName>
    </submittedName>
</protein>
<name>A0A971RZH6_9BACT</name>
<dbReference type="SUPFAM" id="SSF53383">
    <property type="entry name" value="PLP-dependent transferases"/>
    <property type="match status" value="1"/>
</dbReference>
<evidence type="ECO:0000256" key="2">
    <source>
        <dbReference type="ARBA" id="ARBA00037999"/>
    </source>
</evidence>
<dbReference type="GO" id="GO:0030170">
    <property type="term" value="F:pyridoxal phosphate binding"/>
    <property type="evidence" value="ECO:0007669"/>
    <property type="project" value="TreeGrafter"/>
</dbReference>
<feature type="modified residue" description="N6-(pyridoxal phosphate)lysine" evidence="4">
    <location>
        <position position="188"/>
    </location>
</feature>
<evidence type="ECO:0000256" key="5">
    <source>
        <dbReference type="RuleBase" id="RU004508"/>
    </source>
</evidence>
<dbReference type="EMBL" id="JAAYEE010000039">
    <property type="protein sequence ID" value="NLW34308.1"/>
    <property type="molecule type" value="Genomic_DNA"/>
</dbReference>
<organism evidence="6 7">
    <name type="scientific">Syntrophorhabdus aromaticivorans</name>
    <dbReference type="NCBI Taxonomy" id="328301"/>
    <lineage>
        <taxon>Bacteria</taxon>
        <taxon>Pseudomonadati</taxon>
        <taxon>Thermodesulfobacteriota</taxon>
        <taxon>Syntrophorhabdia</taxon>
        <taxon>Syntrophorhabdales</taxon>
        <taxon>Syntrophorhabdaceae</taxon>
        <taxon>Syntrophorhabdus</taxon>
    </lineage>
</organism>
<dbReference type="CDD" id="cd00616">
    <property type="entry name" value="AHBA_syn"/>
    <property type="match status" value="1"/>
</dbReference>
<keyword evidence="6" id="KW-0032">Aminotransferase</keyword>
<dbReference type="InterPro" id="IPR000653">
    <property type="entry name" value="DegT/StrS_aminotransferase"/>
</dbReference>
<comment type="similarity">
    <text evidence="2 5">Belongs to the DegT/DnrJ/EryC1 family.</text>
</comment>
<evidence type="ECO:0000313" key="7">
    <source>
        <dbReference type="Proteomes" id="UP000777265"/>
    </source>
</evidence>
<reference evidence="6" key="1">
    <citation type="journal article" date="2020" name="Biotechnol. Biofuels">
        <title>New insights from the biogas microbiome by comprehensive genome-resolved metagenomics of nearly 1600 species originating from multiple anaerobic digesters.</title>
        <authorList>
            <person name="Campanaro S."/>
            <person name="Treu L."/>
            <person name="Rodriguez-R L.M."/>
            <person name="Kovalovszki A."/>
            <person name="Ziels R.M."/>
            <person name="Maus I."/>
            <person name="Zhu X."/>
            <person name="Kougias P.G."/>
            <person name="Basile A."/>
            <person name="Luo G."/>
            <person name="Schluter A."/>
            <person name="Konstantinidis K.T."/>
            <person name="Angelidaki I."/>
        </authorList>
    </citation>
    <scope>NUCLEOTIDE SEQUENCE</scope>
    <source>
        <strain evidence="6">AS06rmzACSIP_7</strain>
    </source>
</reference>
<dbReference type="AlphaFoldDB" id="A0A971RZH6"/>
<proteinExistence type="inferred from homology"/>
<dbReference type="PIRSF" id="PIRSF000390">
    <property type="entry name" value="PLP_StrS"/>
    <property type="match status" value="1"/>
</dbReference>
<dbReference type="PANTHER" id="PTHR30244">
    <property type="entry name" value="TRANSAMINASE"/>
    <property type="match status" value="1"/>
</dbReference>
<keyword evidence="6" id="KW-0808">Transferase</keyword>
<dbReference type="Proteomes" id="UP000777265">
    <property type="component" value="Unassembled WGS sequence"/>
</dbReference>
<dbReference type="InterPro" id="IPR015421">
    <property type="entry name" value="PyrdxlP-dep_Trfase_major"/>
</dbReference>
<evidence type="ECO:0000256" key="1">
    <source>
        <dbReference type="ARBA" id="ARBA00022898"/>
    </source>
</evidence>
<accession>A0A971RZH6</accession>
<evidence type="ECO:0000256" key="4">
    <source>
        <dbReference type="PIRSR" id="PIRSR000390-2"/>
    </source>
</evidence>